<dbReference type="Proteomes" id="UP000556201">
    <property type="component" value="Unassembled WGS sequence"/>
</dbReference>
<sequence>MSDSVDRFYEVTEVIEPGRRRNDEYREDRVRKSAGEEVLRTYQPDNVSSTRSALHHAADKKAKKIGNYGTNGCGLVIYLNTDLMVFDEVADELEANLLGDTEVAGSVFNDVWVLWSDRLYHVWSGGNAVPLSPKLGV</sequence>
<dbReference type="Gene3D" id="3.40.1540.10">
    <property type="entry name" value="Protein of unknown function DUF1780, putative endonuclease"/>
    <property type="match status" value="1"/>
</dbReference>
<dbReference type="EMBL" id="JACHLJ010000001">
    <property type="protein sequence ID" value="MBB5770083.1"/>
    <property type="molecule type" value="Genomic_DNA"/>
</dbReference>
<evidence type="ECO:0000313" key="2">
    <source>
        <dbReference type="Proteomes" id="UP000556201"/>
    </source>
</evidence>
<dbReference type="RefSeq" id="WP_184277406.1">
    <property type="nucleotide sequence ID" value="NZ_JACHLJ010000001.1"/>
</dbReference>
<proteinExistence type="predicted"/>
<gene>
    <name evidence="1" type="ORF">HNP47_000052</name>
</gene>
<comment type="caution">
    <text evidence="1">The sequence shown here is derived from an EMBL/GenBank/DDBJ whole genome shotgun (WGS) entry which is preliminary data.</text>
</comment>
<protein>
    <submittedName>
        <fullName evidence="1">Uncharacterized protein</fullName>
    </submittedName>
</protein>
<reference evidence="1 2" key="1">
    <citation type="submission" date="2020-08" db="EMBL/GenBank/DDBJ databases">
        <title>Functional genomics of gut bacteria from endangered species of beetles.</title>
        <authorList>
            <person name="Carlos-Shanley C."/>
        </authorList>
    </citation>
    <scope>NUCLEOTIDE SEQUENCE [LARGE SCALE GENOMIC DNA]</scope>
    <source>
        <strain evidence="1 2">S00192</strain>
    </source>
</reference>
<evidence type="ECO:0000313" key="1">
    <source>
        <dbReference type="EMBL" id="MBB5770083.1"/>
    </source>
</evidence>
<dbReference type="InterPro" id="IPR037074">
    <property type="entry name" value="DUF1780_sf"/>
</dbReference>
<dbReference type="AlphaFoldDB" id="A0A7W9L490"/>
<accession>A0A7W9L490</accession>
<name>A0A7W9L490_BREVE</name>
<organism evidence="1 2">
    <name type="scientific">Brevundimonas vesicularis</name>
    <name type="common">Pseudomonas vesicularis</name>
    <dbReference type="NCBI Taxonomy" id="41276"/>
    <lineage>
        <taxon>Bacteria</taxon>
        <taxon>Pseudomonadati</taxon>
        <taxon>Pseudomonadota</taxon>
        <taxon>Alphaproteobacteria</taxon>
        <taxon>Caulobacterales</taxon>
        <taxon>Caulobacteraceae</taxon>
        <taxon>Brevundimonas</taxon>
    </lineage>
</organism>